<dbReference type="Gene3D" id="3.50.50.60">
    <property type="entry name" value="FAD/NAD(P)-binding domain"/>
    <property type="match status" value="1"/>
</dbReference>
<accession>A0A5M8QMK6</accession>
<name>A0A5M8QMK6_9BACT</name>
<dbReference type="EMBL" id="JBGOGF010000006">
    <property type="protein sequence ID" value="MFA1771947.1"/>
    <property type="molecule type" value="Genomic_DNA"/>
</dbReference>
<keyword evidence="5" id="KW-1185">Reference proteome</keyword>
<reference evidence="3 5" key="3">
    <citation type="submission" date="2024-08" db="EMBL/GenBank/DDBJ databases">
        <authorList>
            <person name="Wei W."/>
        </authorList>
    </citation>
    <scope>NUCLEOTIDE SEQUENCE [LARGE SCALE GENOMIC DNA]</scope>
    <source>
        <strain evidence="3 5">XU2</strain>
    </source>
</reference>
<dbReference type="Proteomes" id="UP001570846">
    <property type="component" value="Unassembled WGS sequence"/>
</dbReference>
<evidence type="ECO:0000313" key="2">
    <source>
        <dbReference type="EMBL" id="KAA6437375.1"/>
    </source>
</evidence>
<dbReference type="OrthoDB" id="6309046at2"/>
<gene>
    <name evidence="3" type="ORF">ACD591_11650</name>
    <name evidence="2" type="ORF">FOE74_02425</name>
</gene>
<dbReference type="SUPFAM" id="SSF51905">
    <property type="entry name" value="FAD/NAD(P)-binding domain"/>
    <property type="match status" value="2"/>
</dbReference>
<evidence type="ECO:0000259" key="1">
    <source>
        <dbReference type="Pfam" id="PF13454"/>
    </source>
</evidence>
<dbReference type="InterPro" id="IPR052189">
    <property type="entry name" value="L-asp_N-monooxygenase_NS-form"/>
</dbReference>
<comment type="caution">
    <text evidence="2">The sequence shown here is derived from an EMBL/GenBank/DDBJ whole genome shotgun (WGS) entry which is preliminary data.</text>
</comment>
<protein>
    <submittedName>
        <fullName evidence="3">FAD/NAD(P)-binding protein</fullName>
    </submittedName>
</protein>
<reference evidence="2 4" key="1">
    <citation type="submission" date="2019-07" db="EMBL/GenBank/DDBJ databases">
        <authorList>
            <person name="Qu J.-H."/>
        </authorList>
    </citation>
    <scope>NUCLEOTIDE SEQUENCE [LARGE SCALE GENOMIC DNA]</scope>
    <source>
        <strain evidence="2 4">MDT1-10-3</strain>
    </source>
</reference>
<evidence type="ECO:0000313" key="5">
    <source>
        <dbReference type="Proteomes" id="UP001570846"/>
    </source>
</evidence>
<dbReference type="InterPro" id="IPR036188">
    <property type="entry name" value="FAD/NAD-bd_sf"/>
</dbReference>
<dbReference type="EMBL" id="VKKZ01000010">
    <property type="protein sequence ID" value="KAA6437375.1"/>
    <property type="molecule type" value="Genomic_DNA"/>
</dbReference>
<dbReference type="PANTHER" id="PTHR40254:SF1">
    <property type="entry name" value="BLR0577 PROTEIN"/>
    <property type="match status" value="1"/>
</dbReference>
<dbReference type="Pfam" id="PF13454">
    <property type="entry name" value="NAD_binding_9"/>
    <property type="match status" value="1"/>
</dbReference>
<dbReference type="RefSeq" id="WP_149096999.1">
    <property type="nucleotide sequence ID" value="NZ_BMMG01000001.1"/>
</dbReference>
<proteinExistence type="predicted"/>
<sequence>MRHVIAIIGGGFSGTMVAVHLLRQQQCQVEVVLLNEGYPTGKGIAYSADQDTFLLNVHAGRMSALPDEPNHFVEWLLQEPAYAGHTPEELAVSFMPRQLYGRYLHQLLSQAIARPAGKSTCQVVEQRVEDLRHTPGAQRPFHLRLKTGETVSADQVVLALGNFLPAPLRCVAAAPPLPPHLYEANPWKPEAWQNLPPAPTLLLIGTGLTSIDIILALLTQNFTGKITAVSTNGYLPFPYQTPVPDLAFSARVAQATTLLEVLRHFKTHLRQAEPGHWENLVNGLRSQTQDLWKRFSCADKIRFSKKLGSLWAVVRHRLPPQVHQRIQEAIAEGILEIVPGQIEAVTSHETGVQVQVKTSRGTETRWAHRVLNCTGPQLNYAAIPDPLVRSLLAQKLISPHPMGMGLETDGLYQVRQPGGSVTPGLFTLGASLRGELWESNAVPELREQAQELAAHLLASFQGVFPEKGPKTQTA</sequence>
<dbReference type="InterPro" id="IPR038732">
    <property type="entry name" value="HpyO/CreE_NAD-binding"/>
</dbReference>
<dbReference type="PANTHER" id="PTHR40254">
    <property type="entry name" value="BLR0577 PROTEIN"/>
    <property type="match status" value="1"/>
</dbReference>
<dbReference type="Proteomes" id="UP000323866">
    <property type="component" value="Unassembled WGS sequence"/>
</dbReference>
<evidence type="ECO:0000313" key="4">
    <source>
        <dbReference type="Proteomes" id="UP000323866"/>
    </source>
</evidence>
<reference evidence="2 4" key="2">
    <citation type="submission" date="2019-09" db="EMBL/GenBank/DDBJ databases">
        <title>A bacterium isolated from glacier soil.</title>
        <authorList>
            <person name="Liu Q."/>
        </authorList>
    </citation>
    <scope>NUCLEOTIDE SEQUENCE [LARGE SCALE GENOMIC DNA]</scope>
    <source>
        <strain evidence="2 4">MDT1-10-3</strain>
    </source>
</reference>
<feature type="domain" description="FAD-dependent urate hydroxylase HpyO/Asp monooxygenase CreE-like FAD/NAD(P)-binding" evidence="1">
    <location>
        <begin position="6"/>
        <end position="162"/>
    </location>
</feature>
<dbReference type="AlphaFoldDB" id="A0A5M8QMK6"/>
<organism evidence="2 4">
    <name type="scientific">Rufibacter glacialis</name>
    <dbReference type="NCBI Taxonomy" id="1259555"/>
    <lineage>
        <taxon>Bacteria</taxon>
        <taxon>Pseudomonadati</taxon>
        <taxon>Bacteroidota</taxon>
        <taxon>Cytophagia</taxon>
        <taxon>Cytophagales</taxon>
        <taxon>Hymenobacteraceae</taxon>
        <taxon>Rufibacter</taxon>
    </lineage>
</organism>
<evidence type="ECO:0000313" key="3">
    <source>
        <dbReference type="EMBL" id="MFA1771947.1"/>
    </source>
</evidence>